<sequence length="150" mass="16250">MATHPSSLWEAIELLAPQAPFRPAQVQAVLGTTLSTATSGVNEYFDLYRSTPVALADGVIIANVDLRIARQGSHPGFMVLELGGACVTLAQVREHYGELRITGFPRGRSINETTSHTSVRAWGALSFSFAERQRECLSSIAFDPAKRPPP</sequence>
<protein>
    <submittedName>
        <fullName evidence="1">Uncharacterized protein</fullName>
    </submittedName>
</protein>
<dbReference type="OrthoDB" id="8854729at2"/>
<reference evidence="1 2" key="1">
    <citation type="submission" date="2018-12" db="EMBL/GenBank/DDBJ databases">
        <authorList>
            <person name="Yang E."/>
        </authorList>
    </citation>
    <scope>NUCLEOTIDE SEQUENCE [LARGE SCALE GENOMIC DNA]</scope>
    <source>
        <strain evidence="1 2">SOD</strain>
    </source>
</reference>
<name>A0A430HFL0_9BURK</name>
<comment type="caution">
    <text evidence="1">The sequence shown here is derived from an EMBL/GenBank/DDBJ whole genome shotgun (WGS) entry which is preliminary data.</text>
</comment>
<gene>
    <name evidence="1" type="ORF">EJB06_25240</name>
</gene>
<organism evidence="1 2">
    <name type="scientific">Massilia atriviolacea</name>
    <dbReference type="NCBI Taxonomy" id="2495579"/>
    <lineage>
        <taxon>Bacteria</taxon>
        <taxon>Pseudomonadati</taxon>
        <taxon>Pseudomonadota</taxon>
        <taxon>Betaproteobacteria</taxon>
        <taxon>Burkholderiales</taxon>
        <taxon>Oxalobacteraceae</taxon>
        <taxon>Telluria group</taxon>
        <taxon>Massilia</taxon>
    </lineage>
</organism>
<dbReference type="AlphaFoldDB" id="A0A430HFL0"/>
<dbReference type="EMBL" id="RXLQ01000017">
    <property type="protein sequence ID" value="RSZ56296.1"/>
    <property type="molecule type" value="Genomic_DNA"/>
</dbReference>
<keyword evidence="2" id="KW-1185">Reference proteome</keyword>
<evidence type="ECO:0000313" key="2">
    <source>
        <dbReference type="Proteomes" id="UP000278085"/>
    </source>
</evidence>
<evidence type="ECO:0000313" key="1">
    <source>
        <dbReference type="EMBL" id="RSZ56296.1"/>
    </source>
</evidence>
<accession>A0A430HFL0</accession>
<dbReference type="Proteomes" id="UP000278085">
    <property type="component" value="Unassembled WGS sequence"/>
</dbReference>
<proteinExistence type="predicted"/>